<dbReference type="STRING" id="930992.A0A0D0AQL6"/>
<evidence type="ECO:0000256" key="1">
    <source>
        <dbReference type="SAM" id="MobiDB-lite"/>
    </source>
</evidence>
<dbReference type="OrthoDB" id="3235041at2759"/>
<reference evidence="3" key="2">
    <citation type="submission" date="2015-01" db="EMBL/GenBank/DDBJ databases">
        <title>Evolutionary Origins and Diversification of the Mycorrhizal Mutualists.</title>
        <authorList>
            <consortium name="DOE Joint Genome Institute"/>
            <consortium name="Mycorrhizal Genomics Consortium"/>
            <person name="Kohler A."/>
            <person name="Kuo A."/>
            <person name="Nagy L.G."/>
            <person name="Floudas D."/>
            <person name="Copeland A."/>
            <person name="Barry K.W."/>
            <person name="Cichocki N."/>
            <person name="Veneault-Fourrey C."/>
            <person name="LaButti K."/>
            <person name="Lindquist E.A."/>
            <person name="Lipzen A."/>
            <person name="Lundell T."/>
            <person name="Morin E."/>
            <person name="Murat C."/>
            <person name="Riley R."/>
            <person name="Ohm R."/>
            <person name="Sun H."/>
            <person name="Tunlid A."/>
            <person name="Henrissat B."/>
            <person name="Grigoriev I.V."/>
            <person name="Hibbett D.S."/>
            <person name="Martin F."/>
        </authorList>
    </citation>
    <scope>NUCLEOTIDE SEQUENCE [LARGE SCALE GENOMIC DNA]</scope>
    <source>
        <strain evidence="3">UH-Slu-Lm8-n1</strain>
    </source>
</reference>
<feature type="compositionally biased region" description="Low complexity" evidence="1">
    <location>
        <begin position="457"/>
        <end position="480"/>
    </location>
</feature>
<feature type="compositionally biased region" description="Acidic residues" evidence="1">
    <location>
        <begin position="266"/>
        <end position="282"/>
    </location>
</feature>
<feature type="compositionally biased region" description="Acidic residues" evidence="1">
    <location>
        <begin position="717"/>
        <end position="727"/>
    </location>
</feature>
<organism evidence="2 3">
    <name type="scientific">Suillus luteus UH-Slu-Lm8-n1</name>
    <dbReference type="NCBI Taxonomy" id="930992"/>
    <lineage>
        <taxon>Eukaryota</taxon>
        <taxon>Fungi</taxon>
        <taxon>Dikarya</taxon>
        <taxon>Basidiomycota</taxon>
        <taxon>Agaricomycotina</taxon>
        <taxon>Agaricomycetes</taxon>
        <taxon>Agaricomycetidae</taxon>
        <taxon>Boletales</taxon>
        <taxon>Suillineae</taxon>
        <taxon>Suillaceae</taxon>
        <taxon>Suillus</taxon>
    </lineage>
</organism>
<feature type="compositionally biased region" description="Basic and acidic residues" evidence="1">
    <location>
        <begin position="694"/>
        <end position="716"/>
    </location>
</feature>
<dbReference type="InParanoid" id="A0A0D0AQL6"/>
<proteinExistence type="predicted"/>
<feature type="compositionally biased region" description="Low complexity" evidence="1">
    <location>
        <begin position="488"/>
        <end position="506"/>
    </location>
</feature>
<dbReference type="Proteomes" id="UP000054485">
    <property type="component" value="Unassembled WGS sequence"/>
</dbReference>
<dbReference type="EMBL" id="KN835776">
    <property type="protein sequence ID" value="KIK34298.1"/>
    <property type="molecule type" value="Genomic_DNA"/>
</dbReference>
<protein>
    <submittedName>
        <fullName evidence="2">Uncharacterized protein</fullName>
    </submittedName>
</protein>
<dbReference type="HOGENOM" id="CLU_027365_1_0_1"/>
<evidence type="ECO:0000313" key="2">
    <source>
        <dbReference type="EMBL" id="KIK34298.1"/>
    </source>
</evidence>
<reference evidence="2 3" key="1">
    <citation type="submission" date="2014-04" db="EMBL/GenBank/DDBJ databases">
        <authorList>
            <consortium name="DOE Joint Genome Institute"/>
            <person name="Kuo A."/>
            <person name="Ruytinx J."/>
            <person name="Rineau F."/>
            <person name="Colpaert J."/>
            <person name="Kohler A."/>
            <person name="Nagy L.G."/>
            <person name="Floudas D."/>
            <person name="Copeland A."/>
            <person name="Barry K.W."/>
            <person name="Cichocki N."/>
            <person name="Veneault-Fourrey C."/>
            <person name="LaButti K."/>
            <person name="Lindquist E.A."/>
            <person name="Lipzen A."/>
            <person name="Lundell T."/>
            <person name="Morin E."/>
            <person name="Murat C."/>
            <person name="Sun H."/>
            <person name="Tunlid A."/>
            <person name="Henrissat B."/>
            <person name="Grigoriev I.V."/>
            <person name="Hibbett D.S."/>
            <person name="Martin F."/>
            <person name="Nordberg H.P."/>
            <person name="Cantor M.N."/>
            <person name="Hua S.X."/>
        </authorList>
    </citation>
    <scope>NUCLEOTIDE SEQUENCE [LARGE SCALE GENOMIC DNA]</scope>
    <source>
        <strain evidence="2 3">UH-Slu-Lm8-n1</strain>
    </source>
</reference>
<feature type="region of interest" description="Disordered" evidence="1">
    <location>
        <begin position="420"/>
        <end position="510"/>
    </location>
</feature>
<feature type="compositionally biased region" description="Polar residues" evidence="1">
    <location>
        <begin position="758"/>
        <end position="768"/>
    </location>
</feature>
<evidence type="ECO:0000313" key="3">
    <source>
        <dbReference type="Proteomes" id="UP000054485"/>
    </source>
</evidence>
<feature type="compositionally biased region" description="Polar residues" evidence="1">
    <location>
        <begin position="443"/>
        <end position="453"/>
    </location>
</feature>
<accession>A0A0D0AQL6</accession>
<name>A0A0D0AQL6_9AGAM</name>
<keyword evidence="3" id="KW-1185">Reference proteome</keyword>
<sequence length="768" mass="85788">MAAWYTAFQGTLALHQDGFVAASQETRRVILRTVRDHIVSKNKSEDESVELPKALKMAIRRYYRQFLTDEDDIWAEDEILGDVPEDEPCGLSPEEREAAARPKDAAFYKKEASDWDIAQKLFKQEIDEYDKEEQAKLGVKNEIKYRTGHARNWFKNMTPAQKKEVENAREKWNSEGAPLESQAMYRKRHLKKTLDDFTKQLRRTMGCQVMILTSHKKSADQTLSVVIHESKPLNSKKPFTQSSRGNKDWVSQGFEKFAEWSKSEFYSEENDDESNEEEEDDGKDSLPELILDKSGYPMLPSRVGVATRGQQELVRQIFRASYKVLTNTAKPVPWREVVGNPTLYLDSDSLPDGFILRDPSHMRAENINQLWGHWEARKAAKKKLVIFVAAKLGDMSKERLENAVPYQEKSKKKYVEIQQDTPARPHSATRTEQPARVAASSKGAASTHPTPGTTRPARGNSESESAGAAATGRRASPAESDSSEDELPAAASAASRTRMATRPSSAQLGAPATVPIKDRITFLKSLSSNSEYLLLVEAIRDLGKEPSIIEQTVWPAWATWSWEGSYLPSDLHSVDGEARKFLEMSVSTKISGLASAMQVSLGLGLLLRECKRAIEYEADEATSDTPPYIGSSRLDIGILDLVIEAVSKVRGGAMHLLKARDIQQERHIINKAANGEGHGAQVDSHVPADGGDGEVEREKSRGEAEKHVGKEQKDEKGGEEEEEEEEKVEEKGKKRTKSGGSRKPSKKAKSEVRKSGRTRQPTQKALNL</sequence>
<feature type="region of interest" description="Disordered" evidence="1">
    <location>
        <begin position="673"/>
        <end position="768"/>
    </location>
</feature>
<gene>
    <name evidence="2" type="ORF">CY34DRAFT_17824</name>
</gene>
<dbReference type="AlphaFoldDB" id="A0A0D0AQL6"/>
<feature type="region of interest" description="Disordered" evidence="1">
    <location>
        <begin position="263"/>
        <end position="287"/>
    </location>
</feature>